<reference evidence="3" key="1">
    <citation type="submission" date="2019-02" db="EMBL/GenBank/DDBJ databases">
        <authorList>
            <person name="Gruber-Vodicka R. H."/>
            <person name="Seah K. B. B."/>
        </authorList>
    </citation>
    <scope>NUCLEOTIDE SEQUENCE</scope>
    <source>
        <strain evidence="2">BECK_BZ197</strain>
        <strain evidence="4">BECK_BZ198</strain>
        <strain evidence="3">BECK_BZ199</strain>
    </source>
</reference>
<name>A0A450XVN0_9GAMM</name>
<dbReference type="EMBL" id="CAADGH010000041">
    <property type="protein sequence ID" value="VFK76088.1"/>
    <property type="molecule type" value="Genomic_DNA"/>
</dbReference>
<gene>
    <name evidence="2" type="ORF">BECKMB1821G_GA0114241_104114</name>
    <name evidence="4" type="ORF">BECKMB1821H_GA0114242_104116</name>
    <name evidence="3" type="ORF">BECKMB1821I_GA0114274_104316</name>
</gene>
<sequence>MSIGLGYTGKIDSKWDGDEETVFFADKCTLVLLSPFYGTVISRFISGCQNVIFIISASVWMRRKGFVGYF</sequence>
<proteinExistence type="predicted"/>
<keyword evidence="1" id="KW-0812">Transmembrane</keyword>
<keyword evidence="1" id="KW-1133">Transmembrane helix</keyword>
<evidence type="ECO:0000313" key="4">
    <source>
        <dbReference type="EMBL" id="VFK76088.1"/>
    </source>
</evidence>
<feature type="transmembrane region" description="Helical" evidence="1">
    <location>
        <begin position="40"/>
        <end position="61"/>
    </location>
</feature>
<keyword evidence="1" id="KW-0472">Membrane</keyword>
<dbReference type="AlphaFoldDB" id="A0A450XVN0"/>
<evidence type="ECO:0000313" key="3">
    <source>
        <dbReference type="EMBL" id="VFK33297.1"/>
    </source>
</evidence>
<dbReference type="EMBL" id="CAADFQ010000043">
    <property type="protein sequence ID" value="VFK33297.1"/>
    <property type="molecule type" value="Genomic_DNA"/>
</dbReference>
<organism evidence="3">
    <name type="scientific">Candidatus Kentrum sp. MB</name>
    <dbReference type="NCBI Taxonomy" id="2138164"/>
    <lineage>
        <taxon>Bacteria</taxon>
        <taxon>Pseudomonadati</taxon>
        <taxon>Pseudomonadota</taxon>
        <taxon>Gammaproteobacteria</taxon>
        <taxon>Candidatus Kentrum</taxon>
    </lineage>
</organism>
<protein>
    <submittedName>
        <fullName evidence="3">Uncharacterized protein</fullName>
    </submittedName>
</protein>
<evidence type="ECO:0000256" key="1">
    <source>
        <dbReference type="SAM" id="Phobius"/>
    </source>
</evidence>
<evidence type="ECO:0000313" key="2">
    <source>
        <dbReference type="EMBL" id="VFK28733.1"/>
    </source>
</evidence>
<accession>A0A450XVN0</accession>
<dbReference type="EMBL" id="CAADFO010000041">
    <property type="protein sequence ID" value="VFK28733.1"/>
    <property type="molecule type" value="Genomic_DNA"/>
</dbReference>